<evidence type="ECO:0000313" key="2">
    <source>
        <dbReference type="Proteomes" id="UP001165960"/>
    </source>
</evidence>
<comment type="caution">
    <text evidence="1">The sequence shown here is derived from an EMBL/GenBank/DDBJ whole genome shotgun (WGS) entry which is preliminary data.</text>
</comment>
<sequence length="75" mass="8678">MVPKIVPINWYIPILNRLILDQASAFQRNSPLYPPTQDKNVAKSCFTRVPYINQAVKRYTKTLKIIHQVLLPTSL</sequence>
<accession>A0ACC2S599</accession>
<gene>
    <name evidence="1" type="ORF">DSO57_1022520</name>
</gene>
<reference evidence="1" key="1">
    <citation type="submission" date="2022-04" db="EMBL/GenBank/DDBJ databases">
        <title>Genome of the entomopathogenic fungus Entomophthora muscae.</title>
        <authorList>
            <person name="Elya C."/>
            <person name="Lovett B.R."/>
            <person name="Lee E."/>
            <person name="Macias A.M."/>
            <person name="Hajek A.E."/>
            <person name="De Bivort B.L."/>
            <person name="Kasson M.T."/>
            <person name="De Fine Licht H.H."/>
            <person name="Stajich J.E."/>
        </authorList>
    </citation>
    <scope>NUCLEOTIDE SEQUENCE</scope>
    <source>
        <strain evidence="1">Berkeley</strain>
    </source>
</reference>
<keyword evidence="2" id="KW-1185">Reference proteome</keyword>
<dbReference type="Proteomes" id="UP001165960">
    <property type="component" value="Unassembled WGS sequence"/>
</dbReference>
<name>A0ACC2S599_9FUNG</name>
<evidence type="ECO:0000313" key="1">
    <source>
        <dbReference type="EMBL" id="KAJ9057460.1"/>
    </source>
</evidence>
<protein>
    <submittedName>
        <fullName evidence="1">Uncharacterized protein</fullName>
    </submittedName>
</protein>
<organism evidence="1 2">
    <name type="scientific">Entomophthora muscae</name>
    <dbReference type="NCBI Taxonomy" id="34485"/>
    <lineage>
        <taxon>Eukaryota</taxon>
        <taxon>Fungi</taxon>
        <taxon>Fungi incertae sedis</taxon>
        <taxon>Zoopagomycota</taxon>
        <taxon>Entomophthoromycotina</taxon>
        <taxon>Entomophthoromycetes</taxon>
        <taxon>Entomophthorales</taxon>
        <taxon>Entomophthoraceae</taxon>
        <taxon>Entomophthora</taxon>
    </lineage>
</organism>
<dbReference type="EMBL" id="QTSX02005793">
    <property type="protein sequence ID" value="KAJ9057460.1"/>
    <property type="molecule type" value="Genomic_DNA"/>
</dbReference>
<proteinExistence type="predicted"/>